<dbReference type="GeneID" id="37012820"/>
<evidence type="ECO:0000256" key="1">
    <source>
        <dbReference type="SAM" id="MobiDB-lite"/>
    </source>
</evidence>
<dbReference type="EMBL" id="KZ819322">
    <property type="protein sequence ID" value="PWN22782.1"/>
    <property type="molecule type" value="Genomic_DNA"/>
</dbReference>
<feature type="compositionally biased region" description="Gly residues" evidence="1">
    <location>
        <begin position="8"/>
        <end position="25"/>
    </location>
</feature>
<dbReference type="Proteomes" id="UP000245942">
    <property type="component" value="Unassembled WGS sequence"/>
</dbReference>
<dbReference type="AlphaFoldDB" id="A0A316UCA2"/>
<protein>
    <submittedName>
        <fullName evidence="2">Uncharacterized protein</fullName>
    </submittedName>
</protein>
<evidence type="ECO:0000313" key="2">
    <source>
        <dbReference type="EMBL" id="PWN22782.1"/>
    </source>
</evidence>
<feature type="compositionally biased region" description="Low complexity" evidence="1">
    <location>
        <begin position="185"/>
        <end position="204"/>
    </location>
</feature>
<evidence type="ECO:0000313" key="3">
    <source>
        <dbReference type="Proteomes" id="UP000245942"/>
    </source>
</evidence>
<organism evidence="2 3">
    <name type="scientific">Pseudomicrostroma glucosiphilum</name>
    <dbReference type="NCBI Taxonomy" id="1684307"/>
    <lineage>
        <taxon>Eukaryota</taxon>
        <taxon>Fungi</taxon>
        <taxon>Dikarya</taxon>
        <taxon>Basidiomycota</taxon>
        <taxon>Ustilaginomycotina</taxon>
        <taxon>Exobasidiomycetes</taxon>
        <taxon>Microstromatales</taxon>
        <taxon>Microstromatales incertae sedis</taxon>
        <taxon>Pseudomicrostroma</taxon>
    </lineage>
</organism>
<feature type="compositionally biased region" description="Polar residues" evidence="1">
    <location>
        <begin position="205"/>
        <end position="230"/>
    </location>
</feature>
<dbReference type="RefSeq" id="XP_025349942.1">
    <property type="nucleotide sequence ID" value="XM_025491086.1"/>
</dbReference>
<feature type="compositionally biased region" description="Polar residues" evidence="1">
    <location>
        <begin position="167"/>
        <end position="184"/>
    </location>
</feature>
<proteinExistence type="predicted"/>
<keyword evidence="3" id="KW-1185">Reference proteome</keyword>
<gene>
    <name evidence="2" type="ORF">BCV69DRAFT_275692</name>
</gene>
<name>A0A316UCA2_9BASI</name>
<accession>A0A316UCA2</accession>
<feature type="compositionally biased region" description="Gly residues" evidence="1">
    <location>
        <begin position="39"/>
        <end position="63"/>
    </location>
</feature>
<feature type="compositionally biased region" description="Acidic residues" evidence="1">
    <location>
        <begin position="110"/>
        <end position="131"/>
    </location>
</feature>
<reference evidence="2 3" key="1">
    <citation type="journal article" date="2018" name="Mol. Biol. Evol.">
        <title>Broad Genomic Sampling Reveals a Smut Pathogenic Ancestry of the Fungal Clade Ustilaginomycotina.</title>
        <authorList>
            <person name="Kijpornyongpan T."/>
            <person name="Mondo S.J."/>
            <person name="Barry K."/>
            <person name="Sandor L."/>
            <person name="Lee J."/>
            <person name="Lipzen A."/>
            <person name="Pangilinan J."/>
            <person name="LaButti K."/>
            <person name="Hainaut M."/>
            <person name="Henrissat B."/>
            <person name="Grigoriev I.V."/>
            <person name="Spatafora J.W."/>
            <person name="Aime M.C."/>
        </authorList>
    </citation>
    <scope>NUCLEOTIDE SEQUENCE [LARGE SCALE GENOMIC DNA]</scope>
    <source>
        <strain evidence="2 3">MCA 4718</strain>
    </source>
</reference>
<sequence length="336" mass="34282">MAGAALGRRGGIPVRGGSHVRGGGPPGMPANGYMASSRGRGGSMAWGGRGRGGGGVGGFGGAPSGVDDPPPRSLARKVDAGGNAVMPDLIAVPSASEGGVDPSRSQTVGEEPEEGEREEGEMDETAPEEQGELGQPEAPDETAYPQAAPTGSIHPTQRPLHLGSLPGRQSYSQQAPSESGGASDSATPLTPAMPATTTPSISSAVGQNPYSSAAWQNPATSTPNPTQTPARSAAPKTVPTYTAAHFSKSVQPEWDAELWTLSAHRLAAISQHPISTNFHVSLQDPPTTPGLSGVPSSIVSGLRTALADLKEATTELEMSSIRSRECERSRAEAAQM</sequence>
<feature type="region of interest" description="Disordered" evidence="1">
    <location>
        <begin position="1"/>
        <end position="237"/>
    </location>
</feature>